<dbReference type="Proteomes" id="UP000297739">
    <property type="component" value="Unassembled WGS sequence"/>
</dbReference>
<dbReference type="InterPro" id="IPR050640">
    <property type="entry name" value="Bact_2-comp_sensor_kinase"/>
</dbReference>
<dbReference type="Gene3D" id="3.30.565.10">
    <property type="entry name" value="Histidine kinase-like ATPase, C-terminal domain"/>
    <property type="match status" value="1"/>
</dbReference>
<protein>
    <recommendedName>
        <fullName evidence="2">Signal transduction histidine kinase internal region domain-containing protein</fullName>
    </recommendedName>
</protein>
<organism evidence="3 4">
    <name type="scientific">Hymenobacter elongatus</name>
    <dbReference type="NCBI Taxonomy" id="877208"/>
    <lineage>
        <taxon>Bacteria</taxon>
        <taxon>Pseudomonadati</taxon>
        <taxon>Bacteroidota</taxon>
        <taxon>Cytophagia</taxon>
        <taxon>Cytophagales</taxon>
        <taxon>Hymenobacteraceae</taxon>
        <taxon>Hymenobacter</taxon>
    </lineage>
</organism>
<feature type="domain" description="Signal transduction histidine kinase internal region" evidence="2">
    <location>
        <begin position="158"/>
        <end position="237"/>
    </location>
</feature>
<keyword evidence="1" id="KW-0472">Membrane</keyword>
<feature type="transmembrane region" description="Helical" evidence="1">
    <location>
        <begin position="78"/>
        <end position="101"/>
    </location>
</feature>
<comment type="caution">
    <text evidence="3">The sequence shown here is derived from an EMBL/GenBank/DDBJ whole genome shotgun (WGS) entry which is preliminary data.</text>
</comment>
<feature type="transmembrane region" description="Helical" evidence="1">
    <location>
        <begin position="35"/>
        <end position="57"/>
    </location>
</feature>
<name>A0A4Z0PJE1_9BACT</name>
<dbReference type="RefSeq" id="WP_135499066.1">
    <property type="nucleotide sequence ID" value="NZ_SRLD01000040.1"/>
</dbReference>
<dbReference type="GO" id="GO:0000155">
    <property type="term" value="F:phosphorelay sensor kinase activity"/>
    <property type="evidence" value="ECO:0007669"/>
    <property type="project" value="InterPro"/>
</dbReference>
<dbReference type="PANTHER" id="PTHR34220:SF7">
    <property type="entry name" value="SENSOR HISTIDINE KINASE YPDA"/>
    <property type="match status" value="1"/>
</dbReference>
<dbReference type="GO" id="GO:0016020">
    <property type="term" value="C:membrane"/>
    <property type="evidence" value="ECO:0007669"/>
    <property type="project" value="InterPro"/>
</dbReference>
<keyword evidence="1" id="KW-1133">Transmembrane helix</keyword>
<accession>A0A4Z0PJE1</accession>
<sequence length="362" mass="40832">MLPFTRRRLYWLLQILCWGLYALLGITVFKVMGRLTLGYVLSQVLIVALNIGTSHLLRDLIRRGRWLRLPVLAVVPRLLVANFLLSLVTQLVISAIMMFVFDVFKPADFSWLMLLLYTFYANFVFWLWSVLYFGLHYLDSYKQAEVDKWKLAAAVHEAEMRTLKTQINPHFMFNGLNNIRALVTENPGRARDMITHLSDLLRYSIQLNSTEKVPLARELEIVEHYLQLEAMQLEERLTYTLAVAPEALEVLIPPMTLQLLVENAIKHGIAPRPEGGQIVLHAAVAGAQLLVAVRNTGHYQPQPGHDGIGLRNARERLQLLFGPSATLHIGPDAVVPDTVLAELRLPAGRPLPAARAEAAIAM</sequence>
<gene>
    <name evidence="3" type="ORF">E5J99_17250</name>
</gene>
<evidence type="ECO:0000313" key="4">
    <source>
        <dbReference type="Proteomes" id="UP000297739"/>
    </source>
</evidence>
<evidence type="ECO:0000256" key="1">
    <source>
        <dbReference type="SAM" id="Phobius"/>
    </source>
</evidence>
<dbReference type="InterPro" id="IPR010559">
    <property type="entry name" value="Sig_transdc_His_kin_internal"/>
</dbReference>
<reference evidence="3 4" key="1">
    <citation type="submission" date="2019-04" db="EMBL/GenBank/DDBJ databases">
        <authorList>
            <person name="Feng G."/>
            <person name="Zhang J."/>
            <person name="Zhu H."/>
        </authorList>
    </citation>
    <scope>NUCLEOTIDE SEQUENCE [LARGE SCALE GENOMIC DNA]</scope>
    <source>
        <strain evidence="3 4">JCM 17223</strain>
    </source>
</reference>
<evidence type="ECO:0000259" key="2">
    <source>
        <dbReference type="Pfam" id="PF06580"/>
    </source>
</evidence>
<dbReference type="SUPFAM" id="SSF55874">
    <property type="entry name" value="ATPase domain of HSP90 chaperone/DNA topoisomerase II/histidine kinase"/>
    <property type="match status" value="1"/>
</dbReference>
<dbReference type="InterPro" id="IPR036890">
    <property type="entry name" value="HATPase_C_sf"/>
</dbReference>
<feature type="transmembrane region" description="Helical" evidence="1">
    <location>
        <begin position="113"/>
        <end position="135"/>
    </location>
</feature>
<dbReference type="OrthoDB" id="9792992at2"/>
<dbReference type="EMBL" id="SRLD01000040">
    <property type="protein sequence ID" value="TGE14179.1"/>
    <property type="molecule type" value="Genomic_DNA"/>
</dbReference>
<dbReference type="Pfam" id="PF06580">
    <property type="entry name" value="His_kinase"/>
    <property type="match status" value="1"/>
</dbReference>
<keyword evidence="4" id="KW-1185">Reference proteome</keyword>
<proteinExistence type="predicted"/>
<keyword evidence="1" id="KW-0812">Transmembrane</keyword>
<evidence type="ECO:0000313" key="3">
    <source>
        <dbReference type="EMBL" id="TGE14179.1"/>
    </source>
</evidence>
<feature type="transmembrane region" description="Helical" evidence="1">
    <location>
        <begin position="9"/>
        <end position="29"/>
    </location>
</feature>
<dbReference type="PANTHER" id="PTHR34220">
    <property type="entry name" value="SENSOR HISTIDINE KINASE YPDA"/>
    <property type="match status" value="1"/>
</dbReference>
<dbReference type="AlphaFoldDB" id="A0A4Z0PJE1"/>